<dbReference type="EMBL" id="OFSM01000033">
    <property type="protein sequence ID" value="SOY31860.1"/>
    <property type="molecule type" value="Genomic_DNA"/>
</dbReference>
<name>A0A2K4ZN39_9FIRM</name>
<proteinExistence type="predicted"/>
<protein>
    <recommendedName>
        <fullName evidence="1">DUF7768 domain-containing protein</fullName>
    </recommendedName>
</protein>
<dbReference type="InterPro" id="IPR056670">
    <property type="entry name" value="DUF7768"/>
</dbReference>
<accession>A0A2K4ZN39</accession>
<dbReference type="RefSeq" id="WP_103241832.1">
    <property type="nucleotide sequence ID" value="NZ_JANJZD010000035.1"/>
</dbReference>
<keyword evidence="3" id="KW-1185">Reference proteome</keyword>
<gene>
    <name evidence="2" type="ORF">AMURIS_04609</name>
</gene>
<sequence length="129" mass="13937">MAEGKIVYIASPYAGDVEGNVEFAKAACRLAMGQGNTPVAAHLLYPQMLDDSVPEQRELGIRMGLKLLGACSELWLCGGRISNGMQEELKEAWKQGIPVRRIPWEAVAQLMGQDAGGQMQPMGYMGVSP</sequence>
<organism evidence="2 3">
    <name type="scientific">Acetatifactor muris</name>
    <dbReference type="NCBI Taxonomy" id="879566"/>
    <lineage>
        <taxon>Bacteria</taxon>
        <taxon>Bacillati</taxon>
        <taxon>Bacillota</taxon>
        <taxon>Clostridia</taxon>
        <taxon>Lachnospirales</taxon>
        <taxon>Lachnospiraceae</taxon>
        <taxon>Acetatifactor</taxon>
    </lineage>
</organism>
<dbReference type="AlphaFoldDB" id="A0A2K4ZN39"/>
<dbReference type="Gene3D" id="3.40.50.10400">
    <property type="entry name" value="Hypothetical protein PA1492"/>
    <property type="match status" value="1"/>
</dbReference>
<evidence type="ECO:0000313" key="3">
    <source>
        <dbReference type="Proteomes" id="UP000236311"/>
    </source>
</evidence>
<evidence type="ECO:0000313" key="2">
    <source>
        <dbReference type="EMBL" id="SOY31860.1"/>
    </source>
</evidence>
<dbReference type="Pfam" id="PF24963">
    <property type="entry name" value="DUF7768"/>
    <property type="match status" value="1"/>
</dbReference>
<dbReference type="OrthoDB" id="9807423at2"/>
<reference evidence="2 3" key="1">
    <citation type="submission" date="2018-01" db="EMBL/GenBank/DDBJ databases">
        <authorList>
            <person name="Gaut B.S."/>
            <person name="Morton B.R."/>
            <person name="Clegg M.T."/>
            <person name="Duvall M.R."/>
        </authorList>
    </citation>
    <scope>NUCLEOTIDE SEQUENCE [LARGE SCALE GENOMIC DNA]</scope>
    <source>
        <strain evidence="2">GP69</strain>
    </source>
</reference>
<evidence type="ECO:0000259" key="1">
    <source>
        <dbReference type="Pfam" id="PF24963"/>
    </source>
</evidence>
<dbReference type="Proteomes" id="UP000236311">
    <property type="component" value="Unassembled WGS sequence"/>
</dbReference>
<feature type="domain" description="DUF7768" evidence="1">
    <location>
        <begin position="5"/>
        <end position="101"/>
    </location>
</feature>